<dbReference type="Gene3D" id="3.40.50.720">
    <property type="entry name" value="NAD(P)-binding Rossmann-like Domain"/>
    <property type="match status" value="1"/>
</dbReference>
<dbReference type="InterPro" id="IPR005762">
    <property type="entry name" value="MurD"/>
</dbReference>
<keyword evidence="7 8" id="KW-0133">Cell shape</keyword>
<keyword evidence="4 7" id="KW-0436">Ligase</keyword>
<proteinExistence type="inferred from homology"/>
<dbReference type="Gene3D" id="3.90.190.20">
    <property type="entry name" value="Mur ligase, C-terminal domain"/>
    <property type="match status" value="1"/>
</dbReference>
<comment type="subcellular location">
    <subcellularLocation>
        <location evidence="1 7 8">Cytoplasm</location>
    </subcellularLocation>
</comment>
<dbReference type="UniPathway" id="UPA00219"/>
<comment type="function">
    <text evidence="7 8">Cell wall formation. Catalyzes the addition of glutamate to the nucleotide precursor UDP-N-acetylmuramoyl-L-alanine (UMA).</text>
</comment>
<protein>
    <recommendedName>
        <fullName evidence="7 8">UDP-N-acetylmuramoylalanine--D-glutamate ligase</fullName>
        <ecNumber evidence="7 8">6.3.2.9</ecNumber>
    </recommendedName>
    <alternativeName>
        <fullName evidence="7">D-glutamic acid-adding enzyme</fullName>
    </alternativeName>
    <alternativeName>
        <fullName evidence="7">UDP-N-acetylmuramoyl-L-alanyl-D-glutamate synthetase</fullName>
    </alternativeName>
</protein>
<name>A0A554JC91_9BACT</name>
<organism evidence="11 12">
    <name type="scientific">Candidatus Doudnabacteria bacterium Gr01-1014_77</name>
    <dbReference type="NCBI Taxonomy" id="2017133"/>
    <lineage>
        <taxon>Bacteria</taxon>
        <taxon>Candidatus Doudnaibacteriota</taxon>
    </lineage>
</organism>
<dbReference type="Pfam" id="PF08245">
    <property type="entry name" value="Mur_ligase_M"/>
    <property type="match status" value="1"/>
</dbReference>
<dbReference type="SUPFAM" id="SSF53244">
    <property type="entry name" value="MurD-like peptide ligases, peptide-binding domain"/>
    <property type="match status" value="1"/>
</dbReference>
<dbReference type="InterPro" id="IPR036565">
    <property type="entry name" value="Mur-like_cat_sf"/>
</dbReference>
<sequence>MNITDLQGKKIGILGFGIEGQAVAAFLTKYGLSFEVYDQDPDVRAKTNAKDFSEIFDREVLFRSPGIKLSEPSLLQAQEKGIVLTSQLKFFLQNTKAKIIGITGSKGKGTTAKLVYEILKNSGLKVFLGGNFGSEVLSLISEDDAYIVLELSSFQLADVDVSPHIAVVLMIVPEHLDYHKDPKEYFEAKSSITKYQNKSDFAVVNSDYEQSMIIGKLGSGKKYFVQTLKEESVGKADPFKIYKAEEFLKIKDGIFAEELEKHIYLVNDSETQFFADAKEFSLPGFHNLQNVCAAIMVSKIVSKDEPGVTDQVILESIREYKGLEHRLEDVGTFNGVQFFDDSFGTTPESALAAIKAFSKPEIVIIGGVNKGADYESFAYELTKLKQIKGVVLIGQISEILEQALLKNAFVGKIFTGAKNMYEIFDQVKEIALEGDIVLLAPATSSFGMFKDYKDRGNQFKEAARKYGNS</sequence>
<dbReference type="InterPro" id="IPR013221">
    <property type="entry name" value="Mur_ligase_cen"/>
</dbReference>
<keyword evidence="6 7" id="KW-0067">ATP-binding</keyword>
<dbReference type="NCBIfam" id="TIGR01087">
    <property type="entry name" value="murD"/>
    <property type="match status" value="1"/>
</dbReference>
<evidence type="ECO:0000256" key="1">
    <source>
        <dbReference type="ARBA" id="ARBA00004496"/>
    </source>
</evidence>
<dbReference type="InterPro" id="IPR036615">
    <property type="entry name" value="Mur_ligase_C_dom_sf"/>
</dbReference>
<dbReference type="SUPFAM" id="SSF53623">
    <property type="entry name" value="MurD-like peptide ligases, catalytic domain"/>
    <property type="match status" value="1"/>
</dbReference>
<comment type="similarity">
    <text evidence="7">Belongs to the MurCDEF family.</text>
</comment>
<evidence type="ECO:0000259" key="9">
    <source>
        <dbReference type="Pfam" id="PF02875"/>
    </source>
</evidence>
<comment type="catalytic activity">
    <reaction evidence="7 8">
        <text>UDP-N-acetyl-alpha-D-muramoyl-L-alanine + D-glutamate + ATP = UDP-N-acetyl-alpha-D-muramoyl-L-alanyl-D-glutamate + ADP + phosphate + H(+)</text>
        <dbReference type="Rhea" id="RHEA:16429"/>
        <dbReference type="ChEBI" id="CHEBI:15378"/>
        <dbReference type="ChEBI" id="CHEBI:29986"/>
        <dbReference type="ChEBI" id="CHEBI:30616"/>
        <dbReference type="ChEBI" id="CHEBI:43474"/>
        <dbReference type="ChEBI" id="CHEBI:83898"/>
        <dbReference type="ChEBI" id="CHEBI:83900"/>
        <dbReference type="ChEBI" id="CHEBI:456216"/>
        <dbReference type="EC" id="6.3.2.9"/>
    </reaction>
</comment>
<dbReference type="GO" id="GO:0005524">
    <property type="term" value="F:ATP binding"/>
    <property type="evidence" value="ECO:0007669"/>
    <property type="project" value="UniProtKB-UniRule"/>
</dbReference>
<evidence type="ECO:0000256" key="3">
    <source>
        <dbReference type="ARBA" id="ARBA00022490"/>
    </source>
</evidence>
<dbReference type="GO" id="GO:0071555">
    <property type="term" value="P:cell wall organization"/>
    <property type="evidence" value="ECO:0007669"/>
    <property type="project" value="UniProtKB-KW"/>
</dbReference>
<dbReference type="InterPro" id="IPR004101">
    <property type="entry name" value="Mur_ligase_C"/>
</dbReference>
<evidence type="ECO:0000256" key="5">
    <source>
        <dbReference type="ARBA" id="ARBA00022741"/>
    </source>
</evidence>
<comment type="pathway">
    <text evidence="2 7 8">Cell wall biogenesis; peptidoglycan biosynthesis.</text>
</comment>
<dbReference type="HAMAP" id="MF_00639">
    <property type="entry name" value="MurD"/>
    <property type="match status" value="1"/>
</dbReference>
<dbReference type="AlphaFoldDB" id="A0A554JC91"/>
<evidence type="ECO:0000256" key="2">
    <source>
        <dbReference type="ARBA" id="ARBA00004752"/>
    </source>
</evidence>
<evidence type="ECO:0000313" key="11">
    <source>
        <dbReference type="EMBL" id="TSC65939.1"/>
    </source>
</evidence>
<feature type="domain" description="Mur ligase C-terminal" evidence="9">
    <location>
        <begin position="325"/>
        <end position="442"/>
    </location>
</feature>
<dbReference type="EMBL" id="VMFF01000021">
    <property type="protein sequence ID" value="TSC65939.1"/>
    <property type="molecule type" value="Genomic_DNA"/>
</dbReference>
<reference evidence="11 12" key="1">
    <citation type="submission" date="2017-07" db="EMBL/GenBank/DDBJ databases">
        <title>Mechanisms for carbon and nitrogen cycling indicate functional differentiation within the Candidate Phyla Radiation.</title>
        <authorList>
            <person name="Danczak R.E."/>
            <person name="Johnston M.D."/>
            <person name="Kenah C."/>
            <person name="Slattery M."/>
            <person name="Wrighton K.C."/>
            <person name="Wilkins M.J."/>
        </authorList>
    </citation>
    <scope>NUCLEOTIDE SEQUENCE [LARGE SCALE GENOMIC DNA]</scope>
    <source>
        <strain evidence="11">Gr01-1014_77</strain>
    </source>
</reference>
<dbReference type="PANTHER" id="PTHR43692:SF1">
    <property type="entry name" value="UDP-N-ACETYLMURAMOYLALANINE--D-GLUTAMATE LIGASE"/>
    <property type="match status" value="1"/>
</dbReference>
<evidence type="ECO:0000313" key="12">
    <source>
        <dbReference type="Proteomes" id="UP000319613"/>
    </source>
</evidence>
<keyword evidence="7 8" id="KW-0961">Cell wall biogenesis/degradation</keyword>
<feature type="domain" description="Mur ligase central" evidence="10">
    <location>
        <begin position="102"/>
        <end position="297"/>
    </location>
</feature>
<evidence type="ECO:0000256" key="6">
    <source>
        <dbReference type="ARBA" id="ARBA00022840"/>
    </source>
</evidence>
<dbReference type="Proteomes" id="UP000319613">
    <property type="component" value="Unassembled WGS sequence"/>
</dbReference>
<dbReference type="GO" id="GO:0009252">
    <property type="term" value="P:peptidoglycan biosynthetic process"/>
    <property type="evidence" value="ECO:0007669"/>
    <property type="project" value="UniProtKB-UniRule"/>
</dbReference>
<comment type="caution">
    <text evidence="11">The sequence shown here is derived from an EMBL/GenBank/DDBJ whole genome shotgun (WGS) entry which is preliminary data.</text>
</comment>
<dbReference type="GO" id="GO:0051301">
    <property type="term" value="P:cell division"/>
    <property type="evidence" value="ECO:0007669"/>
    <property type="project" value="UniProtKB-KW"/>
</dbReference>
<feature type="binding site" evidence="7">
    <location>
        <begin position="104"/>
        <end position="110"/>
    </location>
    <ligand>
        <name>ATP</name>
        <dbReference type="ChEBI" id="CHEBI:30616"/>
    </ligand>
</feature>
<keyword evidence="5 7" id="KW-0547">Nucleotide-binding</keyword>
<keyword evidence="7 8" id="KW-0573">Peptidoglycan synthesis</keyword>
<evidence type="ECO:0000256" key="4">
    <source>
        <dbReference type="ARBA" id="ARBA00022598"/>
    </source>
</evidence>
<keyword evidence="7 8" id="KW-0131">Cell cycle</keyword>
<dbReference type="EC" id="6.3.2.9" evidence="7 8"/>
<dbReference type="SUPFAM" id="SSF51984">
    <property type="entry name" value="MurCD N-terminal domain"/>
    <property type="match status" value="1"/>
</dbReference>
<keyword evidence="7 8" id="KW-0132">Cell division</keyword>
<evidence type="ECO:0000256" key="7">
    <source>
        <dbReference type="HAMAP-Rule" id="MF_00639"/>
    </source>
</evidence>
<dbReference type="GO" id="GO:0008764">
    <property type="term" value="F:UDP-N-acetylmuramoylalanine-D-glutamate ligase activity"/>
    <property type="evidence" value="ECO:0007669"/>
    <property type="project" value="UniProtKB-UniRule"/>
</dbReference>
<evidence type="ECO:0000259" key="10">
    <source>
        <dbReference type="Pfam" id="PF08245"/>
    </source>
</evidence>
<dbReference type="Pfam" id="PF02875">
    <property type="entry name" value="Mur_ligase_C"/>
    <property type="match status" value="1"/>
</dbReference>
<dbReference type="Gene3D" id="3.40.1190.10">
    <property type="entry name" value="Mur-like, catalytic domain"/>
    <property type="match status" value="1"/>
</dbReference>
<dbReference type="GO" id="GO:0005737">
    <property type="term" value="C:cytoplasm"/>
    <property type="evidence" value="ECO:0007669"/>
    <property type="project" value="UniProtKB-SubCell"/>
</dbReference>
<evidence type="ECO:0000256" key="8">
    <source>
        <dbReference type="RuleBase" id="RU003664"/>
    </source>
</evidence>
<dbReference type="GO" id="GO:0008360">
    <property type="term" value="P:regulation of cell shape"/>
    <property type="evidence" value="ECO:0007669"/>
    <property type="project" value="UniProtKB-KW"/>
</dbReference>
<dbReference type="PANTHER" id="PTHR43692">
    <property type="entry name" value="UDP-N-ACETYLMURAMOYLALANINE--D-GLUTAMATE LIGASE"/>
    <property type="match status" value="1"/>
</dbReference>
<keyword evidence="3 7" id="KW-0963">Cytoplasm</keyword>
<gene>
    <name evidence="7" type="primary">murD</name>
    <name evidence="11" type="ORF">G01um101477_288</name>
</gene>
<accession>A0A554JC91</accession>